<evidence type="ECO:0000313" key="2">
    <source>
        <dbReference type="Proteomes" id="UP000623958"/>
    </source>
</evidence>
<evidence type="ECO:0000313" key="1">
    <source>
        <dbReference type="EMBL" id="GHH61606.1"/>
    </source>
</evidence>
<reference evidence="1" key="1">
    <citation type="journal article" date="2014" name="Int. J. Syst. Evol. Microbiol.">
        <title>Complete genome sequence of Corynebacterium casei LMG S-19264T (=DSM 44701T), isolated from a smear-ripened cheese.</title>
        <authorList>
            <consortium name="US DOE Joint Genome Institute (JGI-PGF)"/>
            <person name="Walter F."/>
            <person name="Albersmeier A."/>
            <person name="Kalinowski J."/>
            <person name="Ruckert C."/>
        </authorList>
    </citation>
    <scope>NUCLEOTIDE SEQUENCE</scope>
    <source>
        <strain evidence="1">JCM 13306</strain>
    </source>
</reference>
<proteinExistence type="predicted"/>
<dbReference type="Proteomes" id="UP000623958">
    <property type="component" value="Unassembled WGS sequence"/>
</dbReference>
<protein>
    <submittedName>
        <fullName evidence="1">Uncharacterized protein</fullName>
    </submittedName>
</protein>
<organism evidence="1 2">
    <name type="scientific">Xanthomonas boreopolis</name>
    <dbReference type="NCBI Taxonomy" id="86183"/>
    <lineage>
        <taxon>Bacteria</taxon>
        <taxon>Pseudomonadati</taxon>
        <taxon>Pseudomonadota</taxon>
        <taxon>Gammaproteobacteria</taxon>
        <taxon>Lysobacterales</taxon>
        <taxon>Lysobacteraceae</taxon>
        <taxon>Xanthomonas</taxon>
    </lineage>
</organism>
<keyword evidence="2" id="KW-1185">Reference proteome</keyword>
<dbReference type="EMBL" id="BNBA01000071">
    <property type="protein sequence ID" value="GHH61606.1"/>
    <property type="molecule type" value="Genomic_DNA"/>
</dbReference>
<reference evidence="1" key="2">
    <citation type="submission" date="2020-09" db="EMBL/GenBank/DDBJ databases">
        <authorList>
            <person name="Sun Q."/>
            <person name="Ohkuma M."/>
        </authorList>
    </citation>
    <scope>NUCLEOTIDE SEQUENCE</scope>
    <source>
        <strain evidence="1">JCM 13306</strain>
    </source>
</reference>
<gene>
    <name evidence="1" type="ORF">GCM10009090_38210</name>
</gene>
<comment type="caution">
    <text evidence="1">The sequence shown here is derived from an EMBL/GenBank/DDBJ whole genome shotgun (WGS) entry which is preliminary data.</text>
</comment>
<accession>A0A919FDC3</accession>
<sequence length="50" mass="5786">MEKAEAHHPEYGRVFMIGRRRGASDFEFLRPLNGKLQGDGTFDVARMRFS</sequence>
<dbReference type="AlphaFoldDB" id="A0A919FDC3"/>
<dbReference type="RefSeq" id="WP_434030189.1">
    <property type="nucleotide sequence ID" value="NZ_BNBA01000071.1"/>
</dbReference>
<name>A0A919FDC3_9XANT</name>